<keyword evidence="4" id="KW-1185">Reference proteome</keyword>
<feature type="transmembrane region" description="Helical" evidence="1">
    <location>
        <begin position="371"/>
        <end position="391"/>
    </location>
</feature>
<gene>
    <name evidence="3" type="ORF">Ae201684_010706</name>
</gene>
<accession>A0A6G0WX24</accession>
<dbReference type="PANTHER" id="PTHR39200:SF1">
    <property type="entry name" value="AUTO-TRANSPORTER ADHESIN HEAD GIN DOMAIN-CONTAINING PROTEIN-RELATED"/>
    <property type="match status" value="1"/>
</dbReference>
<dbReference type="Gene3D" id="2.160.20.120">
    <property type="match status" value="2"/>
</dbReference>
<comment type="caution">
    <text evidence="3">The sequence shown here is derived from an EMBL/GenBank/DDBJ whole genome shotgun (WGS) entry which is preliminary data.</text>
</comment>
<evidence type="ECO:0000313" key="3">
    <source>
        <dbReference type="EMBL" id="KAF0732053.1"/>
    </source>
</evidence>
<name>A0A6G0WX24_9STRA</name>
<keyword evidence="1" id="KW-1133">Transmembrane helix</keyword>
<proteinExistence type="predicted"/>
<reference evidence="3 4" key="1">
    <citation type="submission" date="2019-07" db="EMBL/GenBank/DDBJ databases">
        <title>Genomics analysis of Aphanomyces spp. identifies a new class of oomycete effector associated with host adaptation.</title>
        <authorList>
            <person name="Gaulin E."/>
        </authorList>
    </citation>
    <scope>NUCLEOTIDE SEQUENCE [LARGE SCALE GENOMIC DNA]</scope>
    <source>
        <strain evidence="3 4">ATCC 201684</strain>
    </source>
</reference>
<evidence type="ECO:0000259" key="2">
    <source>
        <dbReference type="Pfam" id="PF10988"/>
    </source>
</evidence>
<keyword evidence="1" id="KW-0472">Membrane</keyword>
<protein>
    <recommendedName>
        <fullName evidence="2">Putative auto-transporter adhesin head GIN domain-containing protein</fullName>
    </recommendedName>
</protein>
<dbReference type="Pfam" id="PF10988">
    <property type="entry name" value="DUF2807"/>
    <property type="match status" value="1"/>
</dbReference>
<evidence type="ECO:0000313" key="4">
    <source>
        <dbReference type="Proteomes" id="UP000481153"/>
    </source>
</evidence>
<dbReference type="EMBL" id="VJMJ01000137">
    <property type="protein sequence ID" value="KAF0732053.1"/>
    <property type="molecule type" value="Genomic_DNA"/>
</dbReference>
<dbReference type="InterPro" id="IPR021255">
    <property type="entry name" value="DUF2807"/>
</dbReference>
<sequence length="404" mass="42435">MTSSAPFTTTWTSGSDAFDRLYIGVPGLAFVKYNASLVDAATVVLTSSSKEILDAIVTEVVDTGRNIFGGAGHITYISTASELKMHFAEDIQLDAHGTLLVEVTLNAPINAITSIADTVIEEGALPLASDADIDVTSVGHNNIWIDSTDASVAKLSLTVSGAGNTYLKASTLHVADVARFNIMGAGSVVVEAAEVSANAIESNVFGRGSVAVHGNTVANSLQTNLMGSGFVSYYPSGSCQTSSVQIGGQGNAYLASVVCDATSVNIMGHGDAYVQTVDTLKRSGMGSGSIKYFNTTPAHLPDEHPHRFFRQPKVELTTDNKFKPAVIATEPTVHDAKSIDLHLTVGKFSWLHTPPPETLSAQAAPDGFFDASYGLAVVAMLIVSLIAFVAFKKTTKRVAYEALP</sequence>
<dbReference type="PANTHER" id="PTHR39200">
    <property type="entry name" value="HYPOTHETICAL EXPORTED PROTEIN"/>
    <property type="match status" value="1"/>
</dbReference>
<dbReference type="Proteomes" id="UP000481153">
    <property type="component" value="Unassembled WGS sequence"/>
</dbReference>
<feature type="domain" description="Putative auto-transporter adhesin head GIN" evidence="2">
    <location>
        <begin position="219"/>
        <end position="294"/>
    </location>
</feature>
<dbReference type="VEuPathDB" id="FungiDB:AeMF1_015187"/>
<organism evidence="3 4">
    <name type="scientific">Aphanomyces euteiches</name>
    <dbReference type="NCBI Taxonomy" id="100861"/>
    <lineage>
        <taxon>Eukaryota</taxon>
        <taxon>Sar</taxon>
        <taxon>Stramenopiles</taxon>
        <taxon>Oomycota</taxon>
        <taxon>Saprolegniomycetes</taxon>
        <taxon>Saprolegniales</taxon>
        <taxon>Verrucalvaceae</taxon>
        <taxon>Aphanomyces</taxon>
    </lineage>
</organism>
<evidence type="ECO:0000256" key="1">
    <source>
        <dbReference type="SAM" id="Phobius"/>
    </source>
</evidence>
<keyword evidence="1" id="KW-0812">Transmembrane</keyword>
<dbReference type="AlphaFoldDB" id="A0A6G0WX24"/>